<dbReference type="Gene3D" id="3.40.720.10">
    <property type="entry name" value="Alkaline Phosphatase, subunit A"/>
    <property type="match status" value="2"/>
</dbReference>
<evidence type="ECO:0000256" key="2">
    <source>
        <dbReference type="SAM" id="Phobius"/>
    </source>
</evidence>
<sequence length="901" mass="99582">VLPSVFDDGVVFHMKHLEARSVRKQALRVSEVICKELPHAPVVGFGRLTQGRKHLGLGGQNLVQPAIHQDYFVVEGLRKVSHEEGDDLDRPTACLPQPNLIDTILQVLDHFKLVVAFRVALISGADAVGHWLHASRLQHLHHHRRTRPGESGDHHDGGSVSSAAQGASCGGNRCHGRKNSTGGRFSASRALLRRRGRWVVAGVLGLLVFAATPEPVAAYVGPGAGFVFVTSFLVFAVSLLIAVFSVLLWPFRAALRFIRYAHLPKPKVRRLIIVGFDGQDPKLTDRFMAEGKLPNFQSLAAEGCYHPLQSTFPSVSPVAWSSFSTGTHPAKHNIYDFLDRDRRTYLPLLSSTRIGPPDRILKLGRYRIPIGKPDLRLLRRSRPFWSILGDHQIWSTVLRVPITFPPDRFYGAQLSAMCVPDLLGTQGTFTLLTTRKLEAGFKEGGRRVRLKRVGDRLEAELEGPNNELVEGAPPLRLPLSITLNGSDESAQIEVDGTALELRRGALSDWVDLAFRAAPGVKVRGICRMLLTEMGEHVSLYLTPINLDPDSPAMPISHPDYYATYLSKKLGKFSTLGLAEDTWALNEGVIDDGAFLRQTYDIDRERENMLFAALKRVRKGAVVCVFDATDRIQHMFWRYLEEGHPAARVVQGNGDGRPGGEHADAIEDLYLHNDAMVGRIRRELREGDMLVVLSDHGFTSFRRGVNLNAWLHENGYLKLQDGAQGEGEWLREVDWAETKAYALGLTGLYLNIAGREAQGSVEPGEEAAALKAELIQRLSGLEDSEKGELAIREVFDPSALYGGPYLQNAPDLLVGYAEGYRISWDGATGVVAGNVIEDNVKPWSGDHCVDPRIVPGVFFSNKVIDRDDPALIDLAPTACWLFGVEPPAHMDGKVLFERESIE</sequence>
<feature type="transmembrane region" description="Helical" evidence="2">
    <location>
        <begin position="226"/>
        <end position="249"/>
    </location>
</feature>
<accession>A0A381QFJ2</accession>
<organism evidence="3">
    <name type="scientific">marine metagenome</name>
    <dbReference type="NCBI Taxonomy" id="408172"/>
    <lineage>
        <taxon>unclassified sequences</taxon>
        <taxon>metagenomes</taxon>
        <taxon>ecological metagenomes</taxon>
    </lineage>
</organism>
<feature type="region of interest" description="Disordered" evidence="1">
    <location>
        <begin position="142"/>
        <end position="183"/>
    </location>
</feature>
<evidence type="ECO:0000313" key="3">
    <source>
        <dbReference type="EMBL" id="SUZ77750.1"/>
    </source>
</evidence>
<keyword evidence="2" id="KW-0472">Membrane</keyword>
<reference evidence="3" key="1">
    <citation type="submission" date="2018-05" db="EMBL/GenBank/DDBJ databases">
        <authorList>
            <person name="Lanie J.A."/>
            <person name="Ng W.-L."/>
            <person name="Kazmierczak K.M."/>
            <person name="Andrzejewski T.M."/>
            <person name="Davidsen T.M."/>
            <person name="Wayne K.J."/>
            <person name="Tettelin H."/>
            <person name="Glass J.I."/>
            <person name="Rusch D."/>
            <person name="Podicherti R."/>
            <person name="Tsui H.-C.T."/>
            <person name="Winkler M.E."/>
        </authorList>
    </citation>
    <scope>NUCLEOTIDE SEQUENCE</scope>
</reference>
<dbReference type="Pfam" id="PF01663">
    <property type="entry name" value="Phosphodiest"/>
    <property type="match status" value="2"/>
</dbReference>
<dbReference type="AlphaFoldDB" id="A0A381QFJ2"/>
<dbReference type="InterPro" id="IPR017850">
    <property type="entry name" value="Alkaline_phosphatase_core_sf"/>
</dbReference>
<feature type="compositionally biased region" description="Basic and acidic residues" evidence="1">
    <location>
        <begin position="147"/>
        <end position="157"/>
    </location>
</feature>
<keyword evidence="2" id="KW-1133">Transmembrane helix</keyword>
<feature type="compositionally biased region" description="Low complexity" evidence="1">
    <location>
        <begin position="158"/>
        <end position="171"/>
    </location>
</feature>
<dbReference type="SUPFAM" id="SSF53649">
    <property type="entry name" value="Alkaline phosphatase-like"/>
    <property type="match status" value="1"/>
</dbReference>
<evidence type="ECO:0008006" key="4">
    <source>
        <dbReference type="Google" id="ProtNLM"/>
    </source>
</evidence>
<feature type="non-terminal residue" evidence="3">
    <location>
        <position position="1"/>
    </location>
</feature>
<dbReference type="EMBL" id="UINC01001327">
    <property type="protein sequence ID" value="SUZ77750.1"/>
    <property type="molecule type" value="Genomic_DNA"/>
</dbReference>
<dbReference type="InterPro" id="IPR002591">
    <property type="entry name" value="Phosphodiest/P_Trfase"/>
</dbReference>
<protein>
    <recommendedName>
        <fullName evidence="4">Nucleotide pyrophosphatase</fullName>
    </recommendedName>
</protein>
<proteinExistence type="predicted"/>
<feature type="transmembrane region" description="Helical" evidence="2">
    <location>
        <begin position="198"/>
        <end position="220"/>
    </location>
</feature>
<keyword evidence="2" id="KW-0812">Transmembrane</keyword>
<name>A0A381QFJ2_9ZZZZ</name>
<evidence type="ECO:0000256" key="1">
    <source>
        <dbReference type="SAM" id="MobiDB-lite"/>
    </source>
</evidence>
<gene>
    <name evidence="3" type="ORF">METZ01_LOCUS30604</name>
</gene>